<reference evidence="1" key="1">
    <citation type="journal article" date="2020" name="Stud. Mycol.">
        <title>101 Dothideomycetes genomes: a test case for predicting lifestyles and emergence of pathogens.</title>
        <authorList>
            <person name="Haridas S."/>
            <person name="Albert R."/>
            <person name="Binder M."/>
            <person name="Bloem J."/>
            <person name="Labutti K."/>
            <person name="Salamov A."/>
            <person name="Andreopoulos B."/>
            <person name="Baker S."/>
            <person name="Barry K."/>
            <person name="Bills G."/>
            <person name="Bluhm B."/>
            <person name="Cannon C."/>
            <person name="Castanera R."/>
            <person name="Culley D."/>
            <person name="Daum C."/>
            <person name="Ezra D."/>
            <person name="Gonzalez J."/>
            <person name="Henrissat B."/>
            <person name="Kuo A."/>
            <person name="Liang C."/>
            <person name="Lipzen A."/>
            <person name="Lutzoni F."/>
            <person name="Magnuson J."/>
            <person name="Mondo S."/>
            <person name="Nolan M."/>
            <person name="Ohm R."/>
            <person name="Pangilinan J."/>
            <person name="Park H.-J."/>
            <person name="Ramirez L."/>
            <person name="Alfaro M."/>
            <person name="Sun H."/>
            <person name="Tritt A."/>
            <person name="Yoshinaga Y."/>
            <person name="Zwiers L.-H."/>
            <person name="Turgeon B."/>
            <person name="Goodwin S."/>
            <person name="Spatafora J."/>
            <person name="Crous P."/>
            <person name="Grigoriev I."/>
        </authorList>
    </citation>
    <scope>NUCLEOTIDE SEQUENCE</scope>
    <source>
        <strain evidence="1">CBS 113979</strain>
    </source>
</reference>
<evidence type="ECO:0000313" key="1">
    <source>
        <dbReference type="EMBL" id="KAF1987952.1"/>
    </source>
</evidence>
<gene>
    <name evidence="1" type="ORF">K402DRAFT_37688</name>
</gene>
<accession>A0A6G1H4H0</accession>
<protein>
    <submittedName>
        <fullName evidence="1">Uncharacterized protein</fullName>
    </submittedName>
</protein>
<dbReference type="EMBL" id="ML977150">
    <property type="protein sequence ID" value="KAF1987952.1"/>
    <property type="molecule type" value="Genomic_DNA"/>
</dbReference>
<name>A0A6G1H4H0_9PEZI</name>
<sequence>MKRLVLRCLPPTGSFMLDHAIGCWVFHRYLSSVRKFALLTMAPSIASQTWKYTESSMMPSDPPANPCVGRRYLKEESPSRWFCKPFF</sequence>
<dbReference type="AlphaFoldDB" id="A0A6G1H4H0"/>
<organism evidence="1 2">
    <name type="scientific">Aulographum hederae CBS 113979</name>
    <dbReference type="NCBI Taxonomy" id="1176131"/>
    <lineage>
        <taxon>Eukaryota</taxon>
        <taxon>Fungi</taxon>
        <taxon>Dikarya</taxon>
        <taxon>Ascomycota</taxon>
        <taxon>Pezizomycotina</taxon>
        <taxon>Dothideomycetes</taxon>
        <taxon>Pleosporomycetidae</taxon>
        <taxon>Aulographales</taxon>
        <taxon>Aulographaceae</taxon>
    </lineage>
</organism>
<proteinExistence type="predicted"/>
<evidence type="ECO:0000313" key="2">
    <source>
        <dbReference type="Proteomes" id="UP000800041"/>
    </source>
</evidence>
<keyword evidence="2" id="KW-1185">Reference proteome</keyword>
<dbReference type="Proteomes" id="UP000800041">
    <property type="component" value="Unassembled WGS sequence"/>
</dbReference>